<proteinExistence type="predicted"/>
<dbReference type="Gene3D" id="3.30.530.20">
    <property type="match status" value="1"/>
</dbReference>
<dbReference type="EMBL" id="LC125462">
    <property type="protein sequence ID" value="BAU98037.1"/>
    <property type="molecule type" value="Genomic_DNA"/>
</dbReference>
<name>A0A160PUD5_9ACTN</name>
<organism evidence="2">
    <name type="scientific">Streptomyces sp. RI-77</name>
    <dbReference type="NCBI Taxonomy" id="1799151"/>
    <lineage>
        <taxon>Bacteria</taxon>
        <taxon>Bacillati</taxon>
        <taxon>Actinomycetota</taxon>
        <taxon>Actinomycetes</taxon>
        <taxon>Kitasatosporales</taxon>
        <taxon>Streptomycetaceae</taxon>
        <taxon>Streptomyces</taxon>
    </lineage>
</organism>
<dbReference type="AlphaFoldDB" id="A0A160PUD5"/>
<dbReference type="InterPro" id="IPR005031">
    <property type="entry name" value="COQ10_START"/>
</dbReference>
<dbReference type="InterPro" id="IPR023393">
    <property type="entry name" value="START-like_dom_sf"/>
</dbReference>
<sequence>MIIHTLVYRFADSVDEHQRQQFFTELEKLALGSGLVTHFGYGPHHRLPVDDHARGMTANAVAQFACRDLDALRAFSELPPVHEHINAWRDRIEYDAAYANHDELLGLAAPGTTKESPMSPMSTLHHTEHTVTVDAPVATVWDVLVDVEGYARIFPPTQDVTILEESPKHQIARLVVDVNGEVQSWISRRDIDADRHVIAYRQLENAPMMGYMGGEWRALSIDEHTTQLVLTHDFKPRDPDADGLVAGKFTYDKADEMIKAAVERNSVADLGAVKEEAEKLVGEGSAA</sequence>
<dbReference type="Pfam" id="PF03364">
    <property type="entry name" value="Polyketide_cyc"/>
    <property type="match status" value="1"/>
</dbReference>
<evidence type="ECO:0000313" key="2">
    <source>
        <dbReference type="EMBL" id="BAU98037.1"/>
    </source>
</evidence>
<evidence type="ECO:0000259" key="1">
    <source>
        <dbReference type="Pfam" id="PF03364"/>
    </source>
</evidence>
<dbReference type="SUPFAM" id="SSF55961">
    <property type="entry name" value="Bet v1-like"/>
    <property type="match status" value="1"/>
</dbReference>
<feature type="domain" description="Coenzyme Q-binding protein COQ10 START" evidence="1">
    <location>
        <begin position="133"/>
        <end position="259"/>
    </location>
</feature>
<reference evidence="2" key="1">
    <citation type="journal article" date="2016" name="ChemBioChem">
        <title>Involvement of the Baeyer-Villiger Monooxygenase IfnQ in the Biosynthesis of Isofuranonaphthoquinone Scaffold of JBIR-76 and -77.</title>
        <authorList>
            <person name="Katsuyama Y."/>
            <person name="Sone K."/>
            <person name="Satou R."/>
            <person name="Izumikawa M."/>
            <person name="Takagi M."/>
            <person name="Fujie M."/>
            <person name="Satoh N."/>
            <person name="Shin-ya K."/>
            <person name="Ohnishi Y."/>
        </authorList>
    </citation>
    <scope>NUCLEOTIDE SEQUENCE</scope>
    <source>
        <strain evidence="2">RI-77</strain>
    </source>
</reference>
<gene>
    <name evidence="2" type="primary">ifnJ</name>
</gene>
<dbReference type="SUPFAM" id="SSF54909">
    <property type="entry name" value="Dimeric alpha+beta barrel"/>
    <property type="match status" value="1"/>
</dbReference>
<dbReference type="InterPro" id="IPR011008">
    <property type="entry name" value="Dimeric_a/b-barrel"/>
</dbReference>
<dbReference type="CDD" id="cd08861">
    <property type="entry name" value="OtcD1_ARO-CYC_like"/>
    <property type="match status" value="1"/>
</dbReference>
<accession>A0A160PUD5</accession>
<protein>
    <submittedName>
        <fullName evidence="2">Polyketide cyclase</fullName>
    </submittedName>
</protein>